<dbReference type="EMBL" id="JBHMCY010000115">
    <property type="protein sequence ID" value="MFB9467532.1"/>
    <property type="molecule type" value="Genomic_DNA"/>
</dbReference>
<keyword evidence="1" id="KW-0812">Transmembrane</keyword>
<evidence type="ECO:0000313" key="2">
    <source>
        <dbReference type="EMBL" id="MFB9467532.1"/>
    </source>
</evidence>
<keyword evidence="1" id="KW-1133">Transmembrane helix</keyword>
<gene>
    <name evidence="2" type="ORF">ACFF45_33845</name>
</gene>
<dbReference type="Proteomes" id="UP001589709">
    <property type="component" value="Unassembled WGS sequence"/>
</dbReference>
<feature type="non-terminal residue" evidence="2">
    <location>
        <position position="1"/>
    </location>
</feature>
<evidence type="ECO:0000256" key="1">
    <source>
        <dbReference type="SAM" id="Phobius"/>
    </source>
</evidence>
<accession>A0ABV5NB75</accession>
<protein>
    <submittedName>
        <fullName evidence="2">Uncharacterized protein</fullName>
    </submittedName>
</protein>
<feature type="transmembrane region" description="Helical" evidence="1">
    <location>
        <begin position="6"/>
        <end position="27"/>
    </location>
</feature>
<keyword evidence="1" id="KW-0472">Membrane</keyword>
<comment type="caution">
    <text evidence="2">The sequence shown here is derived from an EMBL/GenBank/DDBJ whole genome shotgun (WGS) entry which is preliminary data.</text>
</comment>
<name>A0ABV5NB75_9ACTN</name>
<keyword evidence="3" id="KW-1185">Reference proteome</keyword>
<reference evidence="2 3" key="1">
    <citation type="submission" date="2024-09" db="EMBL/GenBank/DDBJ databases">
        <authorList>
            <person name="Sun Q."/>
            <person name="Mori K."/>
        </authorList>
    </citation>
    <scope>NUCLEOTIDE SEQUENCE [LARGE SCALE GENOMIC DNA]</scope>
    <source>
        <strain evidence="2 3">JCM 6917</strain>
    </source>
</reference>
<organism evidence="2 3">
    <name type="scientific">Streptomyces cinereospinus</name>
    <dbReference type="NCBI Taxonomy" id="285561"/>
    <lineage>
        <taxon>Bacteria</taxon>
        <taxon>Bacillati</taxon>
        <taxon>Actinomycetota</taxon>
        <taxon>Actinomycetes</taxon>
        <taxon>Kitasatosporales</taxon>
        <taxon>Streptomycetaceae</taxon>
        <taxon>Streptomyces</taxon>
    </lineage>
</organism>
<sequence length="169" mass="17225">RPLLRIAHGGLAVAAAAAVLAGLGWLATRSGAGTDTASGAGADSAAVDSAHTPAGPLGRPAYLACTRLLAEGEVTRVVPVPGTDRERVTLDVARSYVPAGADPAQVTFVKDDDAVLGAPRHLHVGDYVLVAVARRADTADFWFVGEEAVAEQRRAIAGALPRARTGTCP</sequence>
<proteinExistence type="predicted"/>
<evidence type="ECO:0000313" key="3">
    <source>
        <dbReference type="Proteomes" id="UP001589709"/>
    </source>
</evidence>